<organism evidence="2 3">
    <name type="scientific">Nitzschia inconspicua</name>
    <dbReference type="NCBI Taxonomy" id="303405"/>
    <lineage>
        <taxon>Eukaryota</taxon>
        <taxon>Sar</taxon>
        <taxon>Stramenopiles</taxon>
        <taxon>Ochrophyta</taxon>
        <taxon>Bacillariophyta</taxon>
        <taxon>Bacillariophyceae</taxon>
        <taxon>Bacillariophycidae</taxon>
        <taxon>Bacillariales</taxon>
        <taxon>Bacillariaceae</taxon>
        <taxon>Nitzschia</taxon>
    </lineage>
</organism>
<sequence length="722" mass="83080">MAPNNRNTGVATERQGRSHVFSAPTFMKGKKKNQLEPFIELNHKLVERGCCVSKSTCKGMTCHCLQILSDEVFSTAVAEYQVMFHTKKQVEQKKVVIEWLRNGSDKMKSFRIPFIVEPYLDYDYDPLRKASVCLNALMDILAKGRDFWMTCVRHHKEGTYPEHKNVCRMSNKKRQFLQTYEKELDEHFEELKREAEPIATRYVREVTGESTLRDGEDNMLYLPPFMTMRRCYGNFCLDKRGMRVITTNNGNTSFVPATPNGETKRVPSWSGYCTYWKDNYRNLRIRKPTEDICNYCYKIYNFHKFRSTEKESSVAEEGKEPENLEELFEERVHQLEEEDGVDFDQFGNDSTNPDDPITVTKEVEKMERKLLEAAMHVRKARAMRALVNQKIALARKDRKEEVPHSERVYTLIADFCQNMELPHFGAVQPGETYFLTPAKLEGFGVADVSHIGDDGKEADHLYFHCYQEGDGAKGGTNVASMIMKTLKKTEIICTDENGGALRAKELNIVMDNCAGQNKNNYVLLLAPYLVEMGYFTTVNMLFLVVGHTKNVCDRRFNNLKQVYHNSQVFTTDQAVEVLGSSEYGTVWKIDPQNDWKNYAKFLLEPYLKLHRSKISIARNHIFCAEWIEHPQTSDGVTMKFHTRESSLEEHGKVYADKIINPKFASNGDRREKLKSVAPPPIIYNGLPGYKQILLHKSYKGYVPEDAQCCGSGSGRSERKNGE</sequence>
<reference evidence="2" key="1">
    <citation type="journal article" date="2021" name="Sci. Rep.">
        <title>Diploid genomic architecture of Nitzschia inconspicua, an elite biomass production diatom.</title>
        <authorList>
            <person name="Oliver A."/>
            <person name="Podell S."/>
            <person name="Pinowska A."/>
            <person name="Traller J.C."/>
            <person name="Smith S.R."/>
            <person name="McClure R."/>
            <person name="Beliaev A."/>
            <person name="Bohutskyi P."/>
            <person name="Hill E.A."/>
            <person name="Rabines A."/>
            <person name="Zheng H."/>
            <person name="Allen L.Z."/>
            <person name="Kuo A."/>
            <person name="Grigoriev I.V."/>
            <person name="Allen A.E."/>
            <person name="Hazlebeck D."/>
            <person name="Allen E.E."/>
        </authorList>
    </citation>
    <scope>NUCLEOTIDE SEQUENCE</scope>
    <source>
        <strain evidence="2">Hildebrandi</strain>
    </source>
</reference>
<evidence type="ECO:0000259" key="1">
    <source>
        <dbReference type="Pfam" id="PF25273"/>
    </source>
</evidence>
<reference evidence="2" key="2">
    <citation type="submission" date="2021-04" db="EMBL/GenBank/DDBJ databases">
        <authorList>
            <person name="Podell S."/>
        </authorList>
    </citation>
    <scope>NUCLEOTIDE SEQUENCE</scope>
    <source>
        <strain evidence="2">Hildebrandi</strain>
    </source>
</reference>
<dbReference type="PANTHER" id="PTHR34415:SF1">
    <property type="entry name" value="INTEGRASE CATALYTIC DOMAIN-CONTAINING PROTEIN"/>
    <property type="match status" value="1"/>
</dbReference>
<dbReference type="EMBL" id="JAGRRH010000010">
    <property type="protein sequence ID" value="KAG7363503.1"/>
    <property type="molecule type" value="Genomic_DNA"/>
</dbReference>
<dbReference type="OrthoDB" id="6621431at2759"/>
<dbReference type="InterPro" id="IPR057191">
    <property type="entry name" value="DUF7869"/>
</dbReference>
<dbReference type="Proteomes" id="UP000693970">
    <property type="component" value="Unassembled WGS sequence"/>
</dbReference>
<protein>
    <recommendedName>
        <fullName evidence="1">DUF7869 domain-containing protein</fullName>
    </recommendedName>
</protein>
<proteinExistence type="predicted"/>
<evidence type="ECO:0000313" key="2">
    <source>
        <dbReference type="EMBL" id="KAG7363503.1"/>
    </source>
</evidence>
<dbReference type="AlphaFoldDB" id="A0A9K3LK02"/>
<dbReference type="Pfam" id="PF25273">
    <property type="entry name" value="DUF7869"/>
    <property type="match status" value="1"/>
</dbReference>
<gene>
    <name evidence="2" type="ORF">IV203_026864</name>
</gene>
<comment type="caution">
    <text evidence="2">The sequence shown here is derived from an EMBL/GenBank/DDBJ whole genome shotgun (WGS) entry which is preliminary data.</text>
</comment>
<accession>A0A9K3LK02</accession>
<feature type="domain" description="DUF7869" evidence="1">
    <location>
        <begin position="498"/>
        <end position="598"/>
    </location>
</feature>
<name>A0A9K3LK02_9STRA</name>
<keyword evidence="3" id="KW-1185">Reference proteome</keyword>
<dbReference type="PANTHER" id="PTHR34415">
    <property type="entry name" value="INTEGRASE CATALYTIC DOMAIN-CONTAINING PROTEIN"/>
    <property type="match status" value="1"/>
</dbReference>
<evidence type="ECO:0000313" key="3">
    <source>
        <dbReference type="Proteomes" id="UP000693970"/>
    </source>
</evidence>